<evidence type="ECO:0000256" key="1">
    <source>
        <dbReference type="ARBA" id="ARBA00010923"/>
    </source>
</evidence>
<dbReference type="CDD" id="cd17262">
    <property type="entry name" value="RMtype1_S_Aco12261I-TRD2-CR2"/>
    <property type="match status" value="1"/>
</dbReference>
<dbReference type="Pfam" id="PF01420">
    <property type="entry name" value="Methylase_S"/>
    <property type="match status" value="2"/>
</dbReference>
<dbReference type="PANTHER" id="PTHR43140:SF1">
    <property type="entry name" value="TYPE I RESTRICTION ENZYME ECOKI SPECIFICITY SUBUNIT"/>
    <property type="match status" value="1"/>
</dbReference>
<sequence>MSRKKKQTKSMEELLQEALVPKEEQPYDVPENWVWVRLLNGVVSCLDKFRKPVNARERELRKGDIPYYGATGQVGWIDDYLTNEELVLVGEDGAPFLDPIKPKAYRIEGKAWVNNHAHILKSSFGSVGNRFLTYYLNQFNYNGFVTGTTRLKLTQAKLKQIPFPLPPLPEQKRIVNRVESLLGKIDEAKQLIKEAQESFEQRRAAILARAFCGELTRTWREQNPDIEPADRLLERIREEKAQSETLKRGRKKSGDLSPIDPPYELPEGWTWVRLGEIAESTVYGTSTKTNDEANGIPVIRMGNIQYGEIDLTNLRYLPSDHPDIEKYQLEENDLLFNRTNSYELVGKTGIVRSQHAGKMTFASYLVRVRLYCKDLLAQYICYYINSVDGRNHLLSTVTQQVGQANINATKLLGLPVPLPPENELIHLNRLLQQVFKIEEESKSALTSFDFTILTQSILARAFRGELGTNDSSEENALELLKQTLAEQHGLAYEQTPKHTLLAAEQGELYKIT</sequence>
<proteinExistence type="inferred from homology"/>
<name>A0A2T4Z6M5_9BACL</name>
<evidence type="ECO:0000256" key="3">
    <source>
        <dbReference type="ARBA" id="ARBA00023125"/>
    </source>
</evidence>
<keyword evidence="3" id="KW-0238">DNA-binding</keyword>
<evidence type="ECO:0000259" key="6">
    <source>
        <dbReference type="Pfam" id="PF01420"/>
    </source>
</evidence>
<feature type="coiled-coil region" evidence="5">
    <location>
        <begin position="178"/>
        <end position="205"/>
    </location>
</feature>
<feature type="domain" description="Type I restriction modification DNA specificity" evidence="6">
    <location>
        <begin position="31"/>
        <end position="194"/>
    </location>
</feature>
<organism evidence="7 8">
    <name type="scientific">Desmospora activa DSM 45169</name>
    <dbReference type="NCBI Taxonomy" id="1121389"/>
    <lineage>
        <taxon>Bacteria</taxon>
        <taxon>Bacillati</taxon>
        <taxon>Bacillota</taxon>
        <taxon>Bacilli</taxon>
        <taxon>Bacillales</taxon>
        <taxon>Thermoactinomycetaceae</taxon>
        <taxon>Desmospora</taxon>
    </lineage>
</organism>
<evidence type="ECO:0000256" key="2">
    <source>
        <dbReference type="ARBA" id="ARBA00022747"/>
    </source>
</evidence>
<feature type="domain" description="Type I restriction modification DNA specificity" evidence="6">
    <location>
        <begin position="266"/>
        <end position="423"/>
    </location>
</feature>
<dbReference type="CDD" id="cd17524">
    <property type="entry name" value="RMtype1_S_EcoUTORF5051P-TRD2-CR2_like"/>
    <property type="match status" value="1"/>
</dbReference>
<evidence type="ECO:0000313" key="7">
    <source>
        <dbReference type="EMBL" id="PTM57546.1"/>
    </source>
</evidence>
<dbReference type="Proteomes" id="UP000241639">
    <property type="component" value="Unassembled WGS sequence"/>
</dbReference>
<keyword evidence="5" id="KW-0175">Coiled coil</keyword>
<dbReference type="RefSeq" id="WP_170105020.1">
    <property type="nucleotide sequence ID" value="NZ_PZZP01000001.1"/>
</dbReference>
<reference evidence="7 8" key="1">
    <citation type="submission" date="2018-04" db="EMBL/GenBank/DDBJ databases">
        <title>Genomic Encyclopedia of Archaeal and Bacterial Type Strains, Phase II (KMG-II): from individual species to whole genera.</title>
        <authorList>
            <person name="Goeker M."/>
        </authorList>
    </citation>
    <scope>NUCLEOTIDE SEQUENCE [LARGE SCALE GENOMIC DNA]</scope>
    <source>
        <strain evidence="7 8">DSM 45169</strain>
    </source>
</reference>
<dbReference type="InterPro" id="IPR051212">
    <property type="entry name" value="Type-I_RE_S_subunit"/>
</dbReference>
<dbReference type="Gene3D" id="3.90.220.20">
    <property type="entry name" value="DNA methylase specificity domains"/>
    <property type="match status" value="2"/>
</dbReference>
<comment type="similarity">
    <text evidence="1">Belongs to the type-I restriction system S methylase family.</text>
</comment>
<evidence type="ECO:0000256" key="4">
    <source>
        <dbReference type="ARBA" id="ARBA00038652"/>
    </source>
</evidence>
<evidence type="ECO:0000256" key="5">
    <source>
        <dbReference type="SAM" id="Coils"/>
    </source>
</evidence>
<dbReference type="GO" id="GO:0003677">
    <property type="term" value="F:DNA binding"/>
    <property type="evidence" value="ECO:0007669"/>
    <property type="project" value="UniProtKB-KW"/>
</dbReference>
<dbReference type="EMBL" id="PZZP01000001">
    <property type="protein sequence ID" value="PTM57546.1"/>
    <property type="molecule type" value="Genomic_DNA"/>
</dbReference>
<keyword evidence="8" id="KW-1185">Reference proteome</keyword>
<comment type="subunit">
    <text evidence="4">The methyltransferase is composed of M and S polypeptides.</text>
</comment>
<accession>A0A2T4Z6M5</accession>
<gene>
    <name evidence="7" type="ORF">C8J48_0094</name>
</gene>
<dbReference type="InterPro" id="IPR000055">
    <property type="entry name" value="Restrct_endonuc_typeI_TRD"/>
</dbReference>
<dbReference type="GO" id="GO:0009307">
    <property type="term" value="P:DNA restriction-modification system"/>
    <property type="evidence" value="ECO:0007669"/>
    <property type="project" value="UniProtKB-KW"/>
</dbReference>
<keyword evidence="2" id="KW-0680">Restriction system</keyword>
<dbReference type="PANTHER" id="PTHR43140">
    <property type="entry name" value="TYPE-1 RESTRICTION ENZYME ECOKI SPECIFICITY PROTEIN"/>
    <property type="match status" value="1"/>
</dbReference>
<evidence type="ECO:0000313" key="8">
    <source>
        <dbReference type="Proteomes" id="UP000241639"/>
    </source>
</evidence>
<protein>
    <submittedName>
        <fullName evidence="7">Type I restriction enzyme S subunit</fullName>
    </submittedName>
</protein>
<dbReference type="AlphaFoldDB" id="A0A2T4Z6M5"/>
<comment type="caution">
    <text evidence="7">The sequence shown here is derived from an EMBL/GenBank/DDBJ whole genome shotgun (WGS) entry which is preliminary data.</text>
</comment>
<dbReference type="SUPFAM" id="SSF116734">
    <property type="entry name" value="DNA methylase specificity domain"/>
    <property type="match status" value="2"/>
</dbReference>
<dbReference type="InterPro" id="IPR044946">
    <property type="entry name" value="Restrct_endonuc_typeI_TRD_sf"/>
</dbReference>